<proteinExistence type="predicted"/>
<feature type="region of interest" description="Disordered" evidence="1">
    <location>
        <begin position="1"/>
        <end position="30"/>
    </location>
</feature>
<dbReference type="RefSeq" id="WP_082184010.1">
    <property type="nucleotide sequence ID" value="NZ_CP048632.1"/>
</dbReference>
<name>A0A7L5BFF9_9HYPH</name>
<organism evidence="2 3">
    <name type="scientific">Rhizobium oryzihabitans</name>
    <dbReference type="NCBI Taxonomy" id="2267833"/>
    <lineage>
        <taxon>Bacteria</taxon>
        <taxon>Pseudomonadati</taxon>
        <taxon>Pseudomonadota</taxon>
        <taxon>Alphaproteobacteria</taxon>
        <taxon>Hyphomicrobiales</taxon>
        <taxon>Rhizobiaceae</taxon>
        <taxon>Rhizobium/Agrobacterium group</taxon>
        <taxon>Rhizobium</taxon>
    </lineage>
</organism>
<dbReference type="EMBL" id="CP048632">
    <property type="protein sequence ID" value="QIB37555.1"/>
    <property type="molecule type" value="Genomic_DNA"/>
</dbReference>
<dbReference type="KEGG" id="roy:G3A56_05760"/>
<evidence type="ECO:0000313" key="3">
    <source>
        <dbReference type="Proteomes" id="UP000464865"/>
    </source>
</evidence>
<reference evidence="2 3" key="1">
    <citation type="submission" date="2020-02" db="EMBL/GenBank/DDBJ databases">
        <title>Plant-Promoting Endophytic Bacterium Rhizobium oryzihabitans sp. nov., Isolated from the Root of Rice.</title>
        <authorList>
            <person name="zhao J."/>
            <person name="Zhang G."/>
        </authorList>
    </citation>
    <scope>NUCLEOTIDE SEQUENCE [LARGE SCALE GENOMIC DNA]</scope>
    <source>
        <strain evidence="2 3">M15</strain>
    </source>
</reference>
<keyword evidence="3" id="KW-1185">Reference proteome</keyword>
<gene>
    <name evidence="2" type="ORF">G3A56_05760</name>
</gene>
<dbReference type="Proteomes" id="UP000464865">
    <property type="component" value="Chromosome M15-11"/>
</dbReference>
<sequence>MTGANESKPEGECGEGFEKGFCADTSNRDRQEQGRRGFLMFGNVVFWKMIRGQGLAGGF</sequence>
<dbReference type="AlphaFoldDB" id="A0A7L5BFF9"/>
<accession>A0A7L5BFF9</accession>
<protein>
    <submittedName>
        <fullName evidence="2">Uncharacterized protein</fullName>
    </submittedName>
</protein>
<evidence type="ECO:0000256" key="1">
    <source>
        <dbReference type="SAM" id="MobiDB-lite"/>
    </source>
</evidence>
<evidence type="ECO:0000313" key="2">
    <source>
        <dbReference type="EMBL" id="QIB37555.1"/>
    </source>
</evidence>